<evidence type="ECO:0000313" key="2">
    <source>
        <dbReference type="EMBL" id="CAG9294729.1"/>
    </source>
</evidence>
<protein>
    <submittedName>
        <fullName evidence="2">Uncharacterized protein</fullName>
    </submittedName>
</protein>
<proteinExistence type="predicted"/>
<keyword evidence="1" id="KW-0472">Membrane</keyword>
<keyword evidence="1" id="KW-1133">Transmembrane helix</keyword>
<dbReference type="AlphaFoldDB" id="A0A8J9XDT7"/>
<dbReference type="EMBL" id="OU594950">
    <property type="protein sequence ID" value="CAG9294729.1"/>
    <property type="molecule type" value="Genomic_DNA"/>
</dbReference>
<reference evidence="2" key="1">
    <citation type="submission" date="2022-02" db="EMBL/GenBank/DDBJ databases">
        <authorList>
            <person name="Giguere J D."/>
        </authorList>
    </citation>
    <scope>NUCLEOTIDE SEQUENCE</scope>
    <source>
        <strain evidence="2">CCAP 1055/1</strain>
    </source>
</reference>
<organism evidence="2">
    <name type="scientific">Phaeodactylum tricornutum</name>
    <name type="common">Diatom</name>
    <dbReference type="NCBI Taxonomy" id="2850"/>
    <lineage>
        <taxon>Eukaryota</taxon>
        <taxon>Sar</taxon>
        <taxon>Stramenopiles</taxon>
        <taxon>Ochrophyta</taxon>
        <taxon>Bacillariophyta</taxon>
        <taxon>Bacillariophyceae</taxon>
        <taxon>Bacillariophycidae</taxon>
        <taxon>Naviculales</taxon>
        <taxon>Phaeodactylaceae</taxon>
        <taxon>Phaeodactylum</taxon>
    </lineage>
</organism>
<gene>
    <name evidence="2" type="ORF">PTTT1_LOCUS55640</name>
</gene>
<dbReference type="Proteomes" id="UP000836788">
    <property type="component" value="Chromosome 9"/>
</dbReference>
<evidence type="ECO:0000256" key="1">
    <source>
        <dbReference type="SAM" id="Phobius"/>
    </source>
</evidence>
<sequence>MRGWIREGGAAVFLGLSAVYYQQQDGGDRWGISRAVGIMDDDWTERIGVVRAQRSRLAYFQCLDVLPNEASKPFDIAPFERAPVVEACCRASAKLVDEPQRLLVACLATAAYGGHVRDKEESCSDRKVPLVAFLYETAPRSVTTSWSVPDTPISFHDAESLTNSTDPQPWIYSVYDKRNQLCLMELSSTDKDTDCASLLARLALDSIDSSENTQLNAFVASTLSSVGGLHREWQHQFTVSFGAEITAVETGYLTLEYLLHVGSDVFVNVEDAVQILTLPFLDDDDLRSRWNISIQHDPYRVIDQEEPAFVSPQHVVLVQLQGPMTRHPGADQPMVFETVTKLHLRYPEPLDQGTCNFVQFPLMPPNLLQASFVTASGQRYQQHGSVLPRAPPVGVWIATGRASDYIWVVTVSVLASVVGAVVILRDLHPIATW</sequence>
<keyword evidence="1" id="KW-0812">Transmembrane</keyword>
<accession>A0A8J9XDT7</accession>
<feature type="transmembrane region" description="Helical" evidence="1">
    <location>
        <begin position="405"/>
        <end position="424"/>
    </location>
</feature>
<name>A0A8J9XDT7_PHATR</name>